<feature type="chain" id="PRO_5046417747" description="LVIVD repeat-containing protein" evidence="2">
    <location>
        <begin position="36"/>
        <end position="589"/>
    </location>
</feature>
<dbReference type="Proteomes" id="UP000647860">
    <property type="component" value="Unassembled WGS sequence"/>
</dbReference>
<evidence type="ECO:0000313" key="3">
    <source>
        <dbReference type="EMBL" id="GIJ13584.1"/>
    </source>
</evidence>
<gene>
    <name evidence="3" type="ORF">Vgi01_02680</name>
</gene>
<organism evidence="3 4">
    <name type="scientific">Micromonospora gifhornensis</name>
    <dbReference type="NCBI Taxonomy" id="84594"/>
    <lineage>
        <taxon>Bacteria</taxon>
        <taxon>Bacillati</taxon>
        <taxon>Actinomycetota</taxon>
        <taxon>Actinomycetes</taxon>
        <taxon>Micromonosporales</taxon>
        <taxon>Micromonosporaceae</taxon>
        <taxon>Micromonospora</taxon>
    </lineage>
</organism>
<sequence length="589" mass="62819">MTVRTPSRPRRGRQALGVIAAGLLLAGALPGTASAAEPDPRVGLGAGWLDAETAISNLEHLANRPKPAGFVDPNNPGAGSFIASDLGFGDKYAVLGNYNGFNIVDISKPADPTLVTSVVCPGGQGDPSVFGNLVFMSVEETRGRVDCGTNSSVGTRFQGVRVFDISDVRNPVQVAAVQLCRGSHTHTVVTDPKDKNHVYIYNSGTAGVRPANTMEGCNNNPADGDNPSRWRIEVIKVPLAAPHQAAVVNAARLFADPTTGRIDGLQNGPTTPRHPSGGTWSPSPNTNTCHDITAFPAIGLAAGACQGNGILVDISDPANPVRIDEVSDPNFAYWHSATFNNDGTKVIFTDEWGGGSGARCRDIDQPEWGANAIFDIVDGKMEFRSYYKLPVPQTTAENCVAHNGSLIPVPGRDIMVQAWYQGGLSVFDFTDSANPTEIAFFDRGPINPDRIVSGGYWSVYWYNGNLYGNEMARGLDVFALKPSEHLSAAEITAASQVKLAEFNAQHQPKIEWTPSFAVARAHYDQAVRANTLGKQMTSQVDKFLERAEKFAAEGKRSAAVAQLGAISNQISGAEHQALKQAILDLRASL</sequence>
<comment type="caution">
    <text evidence="3">The sequence shown here is derived from an EMBL/GenBank/DDBJ whole genome shotgun (WGS) entry which is preliminary data.</text>
</comment>
<dbReference type="Pfam" id="PF08309">
    <property type="entry name" value="LVIVD"/>
    <property type="match status" value="2"/>
</dbReference>
<dbReference type="InterPro" id="IPR013211">
    <property type="entry name" value="LVIVD"/>
</dbReference>
<name>A0ABQ4I6T2_9ACTN</name>
<keyword evidence="2" id="KW-0732">Signal</keyword>
<accession>A0ABQ4I6T2</accession>
<evidence type="ECO:0000313" key="4">
    <source>
        <dbReference type="Proteomes" id="UP000647860"/>
    </source>
</evidence>
<protein>
    <recommendedName>
        <fullName evidence="5">LVIVD repeat-containing protein</fullName>
    </recommendedName>
</protein>
<dbReference type="RefSeq" id="WP_233197093.1">
    <property type="nucleotide sequence ID" value="NZ_BAAAGZ010000051.1"/>
</dbReference>
<feature type="signal peptide" evidence="2">
    <location>
        <begin position="1"/>
        <end position="35"/>
    </location>
</feature>
<evidence type="ECO:0008006" key="5">
    <source>
        <dbReference type="Google" id="ProtNLM"/>
    </source>
</evidence>
<feature type="region of interest" description="Disordered" evidence="1">
    <location>
        <begin position="259"/>
        <end position="282"/>
    </location>
</feature>
<evidence type="ECO:0000256" key="1">
    <source>
        <dbReference type="SAM" id="MobiDB-lite"/>
    </source>
</evidence>
<keyword evidence="4" id="KW-1185">Reference proteome</keyword>
<dbReference type="EMBL" id="BOPA01000002">
    <property type="protein sequence ID" value="GIJ13584.1"/>
    <property type="molecule type" value="Genomic_DNA"/>
</dbReference>
<proteinExistence type="predicted"/>
<evidence type="ECO:0000256" key="2">
    <source>
        <dbReference type="SAM" id="SignalP"/>
    </source>
</evidence>
<reference evidence="3 4" key="1">
    <citation type="submission" date="2021-01" db="EMBL/GenBank/DDBJ databases">
        <title>Whole genome shotgun sequence of Verrucosispora gifhornensis NBRC 16317.</title>
        <authorList>
            <person name="Komaki H."/>
            <person name="Tamura T."/>
        </authorList>
    </citation>
    <scope>NUCLEOTIDE SEQUENCE [LARGE SCALE GENOMIC DNA]</scope>
    <source>
        <strain evidence="3 4">NBRC 16317</strain>
    </source>
</reference>